<protein>
    <recommendedName>
        <fullName evidence="4">Lipoprotein</fullName>
    </recommendedName>
</protein>
<comment type="caution">
    <text evidence="2">The sequence shown here is derived from an EMBL/GenBank/DDBJ whole genome shotgun (WGS) entry which is preliminary data.</text>
</comment>
<sequence>MQITLKFFIRNAKHLTAAALVTGSLILGGCASAATETMKIDTAPNVHADVMYVCSFGATSSQVKMDSGLAHEGKSLISGGSLAQEQDQTATDTREQVADEIVRKLQSAGLRAVRADCAAPPSQNALIVEGNFQTIDEGKRRRRVLIGLGAGKSEVSASIQILYKSADGALMPLRSFTLEADSGHMPGVAETVGVGAVAGNVATAAATGGSLHGVSEAKHNGVAGDAKKLGDLIATQLGAASVGNGWMSIGRTD</sequence>
<dbReference type="InterPro" id="IPR025522">
    <property type="entry name" value="DUF4410"/>
</dbReference>
<keyword evidence="1" id="KW-0732">Signal</keyword>
<evidence type="ECO:0008006" key="4">
    <source>
        <dbReference type="Google" id="ProtNLM"/>
    </source>
</evidence>
<dbReference type="EMBL" id="NBTY01000129">
    <property type="protein sequence ID" value="OTP71054.1"/>
    <property type="molecule type" value="Genomic_DNA"/>
</dbReference>
<organism evidence="2 3">
    <name type="scientific">Caballeronia sordidicola</name>
    <name type="common">Burkholderia sordidicola</name>
    <dbReference type="NCBI Taxonomy" id="196367"/>
    <lineage>
        <taxon>Bacteria</taxon>
        <taxon>Pseudomonadati</taxon>
        <taxon>Pseudomonadota</taxon>
        <taxon>Betaproteobacteria</taxon>
        <taxon>Burkholderiales</taxon>
        <taxon>Burkholderiaceae</taxon>
        <taxon>Caballeronia</taxon>
    </lineage>
</organism>
<gene>
    <name evidence="2" type="ORF">PAMC26510_23905</name>
</gene>
<dbReference type="Proteomes" id="UP000194546">
    <property type="component" value="Unassembled WGS sequence"/>
</dbReference>
<accession>A0A242MIK1</accession>
<feature type="signal peptide" evidence="1">
    <location>
        <begin position="1"/>
        <end position="33"/>
    </location>
</feature>
<proteinExistence type="predicted"/>
<dbReference type="PROSITE" id="PS51257">
    <property type="entry name" value="PROKAR_LIPOPROTEIN"/>
    <property type="match status" value="1"/>
</dbReference>
<dbReference type="Pfam" id="PF14366">
    <property type="entry name" value="DUF4410"/>
    <property type="match status" value="1"/>
</dbReference>
<feature type="chain" id="PRO_5012082945" description="Lipoprotein" evidence="1">
    <location>
        <begin position="34"/>
        <end position="253"/>
    </location>
</feature>
<evidence type="ECO:0000256" key="1">
    <source>
        <dbReference type="SAM" id="SignalP"/>
    </source>
</evidence>
<evidence type="ECO:0000313" key="2">
    <source>
        <dbReference type="EMBL" id="OTP71054.1"/>
    </source>
</evidence>
<dbReference type="RefSeq" id="WP_086382559.1">
    <property type="nucleotide sequence ID" value="NZ_NBTY01000129.1"/>
</dbReference>
<name>A0A242MIK1_CABSO</name>
<reference evidence="2 3" key="1">
    <citation type="submission" date="2017-03" db="EMBL/GenBank/DDBJ databases">
        <title>Genome analysis of strain PAMC 26510.</title>
        <authorList>
            <person name="Oh H.-M."/>
            <person name="Yang J.-A."/>
        </authorList>
    </citation>
    <scope>NUCLEOTIDE SEQUENCE [LARGE SCALE GENOMIC DNA]</scope>
    <source>
        <strain evidence="2 3">PAMC 26510</strain>
    </source>
</reference>
<evidence type="ECO:0000313" key="3">
    <source>
        <dbReference type="Proteomes" id="UP000194546"/>
    </source>
</evidence>
<dbReference type="AlphaFoldDB" id="A0A242MIK1"/>